<dbReference type="RefSeq" id="XP_022511944.1">
    <property type="nucleotide sequence ID" value="XM_022655832.1"/>
</dbReference>
<comment type="caution">
    <text evidence="5">The sequence shown here is derived from an EMBL/GenBank/DDBJ whole genome shotgun (WGS) entry which is preliminary data.</text>
</comment>
<keyword evidence="2" id="KW-0576">Peroxisome</keyword>
<dbReference type="GO" id="GO:0016559">
    <property type="term" value="P:peroxisome fission"/>
    <property type="evidence" value="ECO:0007669"/>
    <property type="project" value="InterPro"/>
</dbReference>
<evidence type="ECO:0000256" key="4">
    <source>
        <dbReference type="SAM" id="MobiDB-lite"/>
    </source>
</evidence>
<dbReference type="AlphaFoldDB" id="A0A177F968"/>
<evidence type="ECO:0000313" key="6">
    <source>
        <dbReference type="Proteomes" id="UP000077002"/>
    </source>
</evidence>
<comment type="subcellular location">
    <subcellularLocation>
        <location evidence="3">Peroxisome membrane</location>
    </subcellularLocation>
</comment>
<name>A0A177F968_9EURO</name>
<organism evidence="5 6">
    <name type="scientific">Fonsecaea monophora</name>
    <dbReference type="NCBI Taxonomy" id="254056"/>
    <lineage>
        <taxon>Eukaryota</taxon>
        <taxon>Fungi</taxon>
        <taxon>Dikarya</taxon>
        <taxon>Ascomycota</taxon>
        <taxon>Pezizomycotina</taxon>
        <taxon>Eurotiomycetes</taxon>
        <taxon>Chaetothyriomycetidae</taxon>
        <taxon>Chaetothyriales</taxon>
        <taxon>Herpotrichiellaceae</taxon>
        <taxon>Fonsecaea</taxon>
    </lineage>
</organism>
<keyword evidence="1" id="KW-0472">Membrane</keyword>
<evidence type="ECO:0000256" key="2">
    <source>
        <dbReference type="ARBA" id="ARBA00023140"/>
    </source>
</evidence>
<gene>
    <name evidence="5" type="ORF">AYO21_05865</name>
</gene>
<dbReference type="GeneID" id="34601029"/>
<dbReference type="Proteomes" id="UP000077002">
    <property type="component" value="Unassembled WGS sequence"/>
</dbReference>
<dbReference type="InterPro" id="IPR008733">
    <property type="entry name" value="PEX11"/>
</dbReference>
<evidence type="ECO:0000256" key="1">
    <source>
        <dbReference type="ARBA" id="ARBA00023136"/>
    </source>
</evidence>
<evidence type="ECO:0000256" key="3">
    <source>
        <dbReference type="ARBA" id="ARBA00046271"/>
    </source>
</evidence>
<protein>
    <recommendedName>
        <fullName evidence="7">Peroxisomal biogenesis factor 11</fullName>
    </recommendedName>
</protein>
<dbReference type="GO" id="GO:0005778">
    <property type="term" value="C:peroxisomal membrane"/>
    <property type="evidence" value="ECO:0007669"/>
    <property type="project" value="UniProtKB-SubCell"/>
</dbReference>
<accession>A0A177F968</accession>
<feature type="compositionally biased region" description="Low complexity" evidence="4">
    <location>
        <begin position="137"/>
        <end position="146"/>
    </location>
</feature>
<evidence type="ECO:0000313" key="5">
    <source>
        <dbReference type="EMBL" id="OAG39992.1"/>
    </source>
</evidence>
<keyword evidence="6" id="KW-1185">Reference proteome</keyword>
<sequence>MLKVGVEKSLKFLQSTSQIAATVGYLSPDEAALWLTAKDQFALGEKLLPESPMSYIPLLNALMLLSQRLVADRVALQHADFSVSSNGSTAGTRLLGTWRPWAVTAQIEALKFWFYALSASVALSLYELLFVYPDPASSKNNNNQSANEKKEKTTSPVVEKTSRKGGAVDEFNEPEQTKPRNPPTAKRNAIFRQLVIDTCDLLIPAAAVGWFPLDPVTVGAAGSVSALLGGSDVWYRVNA</sequence>
<feature type="region of interest" description="Disordered" evidence="4">
    <location>
        <begin position="137"/>
        <end position="184"/>
    </location>
</feature>
<dbReference type="OrthoDB" id="3636394at2759"/>
<proteinExistence type="predicted"/>
<dbReference type="EMBL" id="LVKK01000038">
    <property type="protein sequence ID" value="OAG39992.1"/>
    <property type="molecule type" value="Genomic_DNA"/>
</dbReference>
<reference evidence="5 6" key="1">
    <citation type="submission" date="2016-03" db="EMBL/GenBank/DDBJ databases">
        <title>Draft genome sequence of the Fonsecaea monophora CBS 269.37.</title>
        <authorList>
            <person name="Bombassaro A."/>
            <person name="Vinicius W.A."/>
            <person name="De Hoog S."/>
            <person name="Sun J."/>
            <person name="Souza E.M."/>
            <person name="Raittz R.T."/>
            <person name="Costa F."/>
            <person name="Leao A.C."/>
            <person name="Tadra-Sfeir M.Z."/>
            <person name="Baura V."/>
            <person name="Balsanelli E."/>
            <person name="Pedrosa F.O."/>
            <person name="Moreno L.F."/>
            <person name="Steffens M.B."/>
            <person name="Xi L."/>
            <person name="Bocca A.L."/>
            <person name="Felipe M.S."/>
            <person name="Teixeira M."/>
            <person name="Telles Filho F.Q."/>
            <person name="Azevedo C.M."/>
            <person name="Gomes R."/>
            <person name="Vicente V.A."/>
        </authorList>
    </citation>
    <scope>NUCLEOTIDE SEQUENCE [LARGE SCALE GENOMIC DNA]</scope>
    <source>
        <strain evidence="5 6">CBS 269.37</strain>
    </source>
</reference>
<evidence type="ECO:0008006" key="7">
    <source>
        <dbReference type="Google" id="ProtNLM"/>
    </source>
</evidence>
<dbReference type="Pfam" id="PF05648">
    <property type="entry name" value="PEX11"/>
    <property type="match status" value="1"/>
</dbReference>